<feature type="region of interest" description="Disordered" evidence="1">
    <location>
        <begin position="12"/>
        <end position="49"/>
    </location>
</feature>
<feature type="region of interest" description="Disordered" evidence="1">
    <location>
        <begin position="99"/>
        <end position="185"/>
    </location>
</feature>
<keyword evidence="3" id="KW-1185">Reference proteome</keyword>
<sequence length="222" mass="24649">MEFLARKKLYEESKRKQSNPKELIPIETPHSAYKDMNTSKDEQEKEDPAMEEVIVATEPLRQWAFIPTLPPFDLPHTLAAASIKIFLAFATYSPQRAKLFGSTESTPPQSTQSMPPQSTQSTPPQSTQSTTSRSLTPARYPSPTTARHPYTIRAPPFANRLSQPHARAPPSANHRAPPIHDTRTTLRQPPLAASASRLAQFSARFILALRSLNGTLPRASKS</sequence>
<proteinExistence type="predicted"/>
<evidence type="ECO:0000313" key="2">
    <source>
        <dbReference type="EMBL" id="KAF7844414.1"/>
    </source>
</evidence>
<accession>A0A834XHF8</accession>
<dbReference type="EMBL" id="JAAIUW010000001">
    <property type="protein sequence ID" value="KAF7844414.1"/>
    <property type="molecule type" value="Genomic_DNA"/>
</dbReference>
<name>A0A834XHF8_9FABA</name>
<feature type="compositionally biased region" description="Basic and acidic residues" evidence="1">
    <location>
        <begin position="37"/>
        <end position="48"/>
    </location>
</feature>
<organism evidence="2 3">
    <name type="scientific">Senna tora</name>
    <dbReference type="NCBI Taxonomy" id="362788"/>
    <lineage>
        <taxon>Eukaryota</taxon>
        <taxon>Viridiplantae</taxon>
        <taxon>Streptophyta</taxon>
        <taxon>Embryophyta</taxon>
        <taxon>Tracheophyta</taxon>
        <taxon>Spermatophyta</taxon>
        <taxon>Magnoliopsida</taxon>
        <taxon>eudicotyledons</taxon>
        <taxon>Gunneridae</taxon>
        <taxon>Pentapetalae</taxon>
        <taxon>rosids</taxon>
        <taxon>fabids</taxon>
        <taxon>Fabales</taxon>
        <taxon>Fabaceae</taxon>
        <taxon>Caesalpinioideae</taxon>
        <taxon>Cassia clade</taxon>
        <taxon>Senna</taxon>
    </lineage>
</organism>
<comment type="caution">
    <text evidence="2">The sequence shown here is derived from an EMBL/GenBank/DDBJ whole genome shotgun (WGS) entry which is preliminary data.</text>
</comment>
<evidence type="ECO:0000256" key="1">
    <source>
        <dbReference type="SAM" id="MobiDB-lite"/>
    </source>
</evidence>
<dbReference type="AlphaFoldDB" id="A0A834XHF8"/>
<dbReference type="Proteomes" id="UP000634136">
    <property type="component" value="Unassembled WGS sequence"/>
</dbReference>
<feature type="compositionally biased region" description="Low complexity" evidence="1">
    <location>
        <begin position="102"/>
        <end position="137"/>
    </location>
</feature>
<reference evidence="2" key="1">
    <citation type="submission" date="2020-09" db="EMBL/GenBank/DDBJ databases">
        <title>Genome-Enabled Discovery of Anthraquinone Biosynthesis in Senna tora.</title>
        <authorList>
            <person name="Kang S.-H."/>
            <person name="Pandey R.P."/>
            <person name="Lee C.-M."/>
            <person name="Sim J.-S."/>
            <person name="Jeong J.-T."/>
            <person name="Choi B.-S."/>
            <person name="Jung M."/>
            <person name="Ginzburg D."/>
            <person name="Zhao K."/>
            <person name="Won S.Y."/>
            <person name="Oh T.-J."/>
            <person name="Yu Y."/>
            <person name="Kim N.-H."/>
            <person name="Lee O.R."/>
            <person name="Lee T.-H."/>
            <person name="Bashyal P."/>
            <person name="Kim T.-S."/>
            <person name="Lee W.-H."/>
            <person name="Kawkins C."/>
            <person name="Kim C.-K."/>
            <person name="Kim J.S."/>
            <person name="Ahn B.O."/>
            <person name="Rhee S.Y."/>
            <person name="Sohng J.K."/>
        </authorList>
    </citation>
    <scope>NUCLEOTIDE SEQUENCE</scope>
    <source>
        <tissue evidence="2">Leaf</tissue>
    </source>
</reference>
<evidence type="ECO:0000313" key="3">
    <source>
        <dbReference type="Proteomes" id="UP000634136"/>
    </source>
</evidence>
<protein>
    <submittedName>
        <fullName evidence="2">Uncharacterized protein</fullName>
    </submittedName>
</protein>
<gene>
    <name evidence="2" type="ORF">G2W53_001319</name>
</gene>